<dbReference type="RefSeq" id="WP_071136602.1">
    <property type="nucleotide sequence ID" value="NZ_DUQN01000029.1"/>
</dbReference>
<dbReference type="EMBL" id="LT608328">
    <property type="protein sequence ID" value="SCM57188.1"/>
    <property type="molecule type" value="Genomic_DNA"/>
</dbReference>
<keyword evidence="1 2" id="KW-0378">Hydrolase</keyword>
<dbReference type="GO" id="GO:0070004">
    <property type="term" value="F:cysteine-type exopeptidase activity"/>
    <property type="evidence" value="ECO:0007669"/>
    <property type="project" value="InterPro"/>
</dbReference>
<dbReference type="STRING" id="1642646.ING2E5A_1223"/>
<dbReference type="GO" id="GO:0016805">
    <property type="term" value="F:dipeptidase activity"/>
    <property type="evidence" value="ECO:0007669"/>
    <property type="project" value="UniProtKB-KW"/>
</dbReference>
<evidence type="ECO:0000256" key="1">
    <source>
        <dbReference type="RuleBase" id="RU364089"/>
    </source>
</evidence>
<keyword evidence="3" id="KW-1185">Reference proteome</keyword>
<keyword evidence="1" id="KW-0224">Dipeptidase</keyword>
<gene>
    <name evidence="2" type="ORF">ING2E5A_1223</name>
</gene>
<name>A0A1G4G6D3_9BACT</name>
<comment type="catalytic activity">
    <reaction evidence="1">
        <text>an L-aminoacyl-L-amino acid + H2O = 2 an L-alpha-amino acid</text>
        <dbReference type="Rhea" id="RHEA:48940"/>
        <dbReference type="ChEBI" id="CHEBI:15377"/>
        <dbReference type="ChEBI" id="CHEBI:59869"/>
        <dbReference type="ChEBI" id="CHEBI:77460"/>
    </reaction>
</comment>
<dbReference type="GO" id="GO:0006508">
    <property type="term" value="P:proteolysis"/>
    <property type="evidence" value="ECO:0007669"/>
    <property type="project" value="UniProtKB-KW"/>
</dbReference>
<dbReference type="PANTHER" id="PTHR12994">
    <property type="entry name" value="SECERNIN"/>
    <property type="match status" value="1"/>
</dbReference>
<protein>
    <recommendedName>
        <fullName evidence="1">Dipeptidase</fullName>
        <ecNumber evidence="1">3.4.-.-</ecNumber>
    </recommendedName>
</protein>
<dbReference type="AlphaFoldDB" id="A0A1G4G6D3"/>
<accession>A0A1G4G6D3</accession>
<dbReference type="KEGG" id="pmuc:ING2E5A_1223"/>
<organism evidence="2 3">
    <name type="scientific">Petrimonas mucosa</name>
    <dbReference type="NCBI Taxonomy" id="1642646"/>
    <lineage>
        <taxon>Bacteria</taxon>
        <taxon>Pseudomonadati</taxon>
        <taxon>Bacteroidota</taxon>
        <taxon>Bacteroidia</taxon>
        <taxon>Bacteroidales</taxon>
        <taxon>Dysgonomonadaceae</taxon>
        <taxon>Petrimonas</taxon>
    </lineage>
</organism>
<proteinExistence type="inferred from homology"/>
<dbReference type="Proteomes" id="UP000178485">
    <property type="component" value="Chromosome i"/>
</dbReference>
<dbReference type="Gene3D" id="3.60.60.10">
    <property type="entry name" value="Penicillin V Acylase, Chain A"/>
    <property type="match status" value="1"/>
</dbReference>
<reference evidence="2 3" key="1">
    <citation type="submission" date="2016-08" db="EMBL/GenBank/DDBJ databases">
        <authorList>
            <person name="Seilhamer J.J."/>
        </authorList>
    </citation>
    <scope>NUCLEOTIDE SEQUENCE [LARGE SCALE GENOMIC DNA]</scope>
    <source>
        <strain evidence="2">ING2-E5A</strain>
    </source>
</reference>
<evidence type="ECO:0000313" key="3">
    <source>
        <dbReference type="Proteomes" id="UP000178485"/>
    </source>
</evidence>
<comment type="similarity">
    <text evidence="1">Belongs to the peptidase C69 family.</text>
</comment>
<keyword evidence="1" id="KW-0645">Protease</keyword>
<dbReference type="EC" id="3.4.-.-" evidence="1"/>
<sequence length="550" mass="62432">MKRFLFIAAVYLATAFVAYPCTNFLIGKKASVDGSTFISYSADSYSLYGELYHWKAANHAPGTMLKVYEWDTGKYLGEIPQVPKTYNVIGNMNEHQVAIGETTFGGRPELSDSTGILDYGSLIYITLQRARSAREAIRIMTDLVAEYGYYSSGESFSIADPNEIWVMEMIGKGVGNKGAVWVAVRIPDDCVSAHANQARIQQFPLNDPENCLYSPDVISFARKQGYFSGKDADFSFAQAYAPLDFGALRFCEARVWSFFNRVNKDMAKYVTYAQGKTTDPMPLYVKPDRKLSVEDVQALMRDHYEETELDWRFDVGAGPFNSPYRWSPLTFEVDSVEYCNERPIATQQTGFSFVAQMRSWLPAPVGGVLWFGVDDAAQTVYYPVYCGHTDVPEEMAVGNGDLLTYSETSAFWIHNWVSNMVYTRYSDMSADMQKVQQRLENNFREIQPDIEKKALNLYNQSPEEAVRFLTNHTNTLVKEGLQEWKKLGQYLLVKYVDGVIKKEENGQFKRNPYGQPASPTRPGYSKEFYKKVIDQTGEKYKVQPIGKQGN</sequence>
<evidence type="ECO:0000313" key="2">
    <source>
        <dbReference type="EMBL" id="SCM57188.1"/>
    </source>
</evidence>
<dbReference type="PANTHER" id="PTHR12994:SF17">
    <property type="entry name" value="LD30995P"/>
    <property type="match status" value="1"/>
</dbReference>
<dbReference type="Pfam" id="PF03577">
    <property type="entry name" value="Peptidase_C69"/>
    <property type="match status" value="1"/>
</dbReference>
<dbReference type="InterPro" id="IPR005322">
    <property type="entry name" value="Peptidase_C69"/>
</dbReference>